<dbReference type="PANTHER" id="PTHR33886">
    <property type="entry name" value="UNSATURATED RHAMNOGALACTURONAN HYDROLASE (EUROFUNG)"/>
    <property type="match status" value="1"/>
</dbReference>
<evidence type="ECO:0000313" key="4">
    <source>
        <dbReference type="Proteomes" id="UP001498398"/>
    </source>
</evidence>
<protein>
    <recommendedName>
        <fullName evidence="5">Glycoside hydrolase family 105 protein</fullName>
    </recommendedName>
</protein>
<dbReference type="PANTHER" id="PTHR33886:SF11">
    <property type="entry name" value="WALL GLYCOSYL HYDROLASE YTER, PUTATIVE (AFU_ORTHOLOGUE AFUA_2G14630)-RELATED"/>
    <property type="match status" value="1"/>
</dbReference>
<gene>
    <name evidence="3" type="ORF">VKT23_014271</name>
</gene>
<dbReference type="InterPro" id="IPR052043">
    <property type="entry name" value="PolySaccharide_Degr_Enz"/>
</dbReference>
<feature type="signal peptide" evidence="2">
    <location>
        <begin position="1"/>
        <end position="19"/>
    </location>
</feature>
<dbReference type="Proteomes" id="UP001498398">
    <property type="component" value="Unassembled WGS sequence"/>
</dbReference>
<evidence type="ECO:0008006" key="5">
    <source>
        <dbReference type="Google" id="ProtNLM"/>
    </source>
</evidence>
<evidence type="ECO:0000256" key="1">
    <source>
        <dbReference type="ARBA" id="ARBA00022801"/>
    </source>
</evidence>
<keyword evidence="1" id="KW-0378">Hydrolase</keyword>
<evidence type="ECO:0000313" key="3">
    <source>
        <dbReference type="EMBL" id="KAK7447060.1"/>
    </source>
</evidence>
<keyword evidence="2" id="KW-0732">Signal</keyword>
<reference evidence="3 4" key="1">
    <citation type="submission" date="2024-01" db="EMBL/GenBank/DDBJ databases">
        <title>A draft genome for the cacao thread blight pathogen Marasmiellus scandens.</title>
        <authorList>
            <person name="Baruah I.K."/>
            <person name="Leung J."/>
            <person name="Bukari Y."/>
            <person name="Amoako-Attah I."/>
            <person name="Meinhardt L.W."/>
            <person name="Bailey B.A."/>
            <person name="Cohen S.P."/>
        </authorList>
    </citation>
    <scope>NUCLEOTIDE SEQUENCE [LARGE SCALE GENOMIC DNA]</scope>
    <source>
        <strain evidence="3 4">GH-19</strain>
    </source>
</reference>
<dbReference type="InterPro" id="IPR008928">
    <property type="entry name" value="6-hairpin_glycosidase_sf"/>
</dbReference>
<dbReference type="Pfam" id="PF07470">
    <property type="entry name" value="Glyco_hydro_88"/>
    <property type="match status" value="1"/>
</dbReference>
<proteinExistence type="predicted"/>
<comment type="caution">
    <text evidence="3">The sequence shown here is derived from an EMBL/GenBank/DDBJ whole genome shotgun (WGS) entry which is preliminary data.</text>
</comment>
<accession>A0ABR1J5V9</accession>
<organism evidence="3 4">
    <name type="scientific">Marasmiellus scandens</name>
    <dbReference type="NCBI Taxonomy" id="2682957"/>
    <lineage>
        <taxon>Eukaryota</taxon>
        <taxon>Fungi</taxon>
        <taxon>Dikarya</taxon>
        <taxon>Basidiomycota</taxon>
        <taxon>Agaricomycotina</taxon>
        <taxon>Agaricomycetes</taxon>
        <taxon>Agaricomycetidae</taxon>
        <taxon>Agaricales</taxon>
        <taxon>Marasmiineae</taxon>
        <taxon>Omphalotaceae</taxon>
        <taxon>Marasmiellus</taxon>
    </lineage>
</organism>
<dbReference type="InterPro" id="IPR012341">
    <property type="entry name" value="6hp_glycosidase-like_sf"/>
</dbReference>
<name>A0ABR1J5V9_9AGAR</name>
<keyword evidence="4" id="KW-1185">Reference proteome</keyword>
<feature type="chain" id="PRO_5045437798" description="Glycoside hydrolase family 105 protein" evidence="2">
    <location>
        <begin position="20"/>
        <end position="420"/>
    </location>
</feature>
<dbReference type="SUPFAM" id="SSF48208">
    <property type="entry name" value="Six-hairpin glycosidases"/>
    <property type="match status" value="1"/>
</dbReference>
<dbReference type="EMBL" id="JBANRG010000042">
    <property type="protein sequence ID" value="KAK7447060.1"/>
    <property type="molecule type" value="Genomic_DNA"/>
</dbReference>
<sequence length="420" mass="46935">MWLPSLSLLLLALTQRSIGDIDVSLPASNYSVWMASSIISRSQGILTNTNDSSIFLQAGFTQKAFRRLIDQYPGPDSNVYRDYIDTSVSSIVPVLLNASRDTTYPLDRFSNGNALLSLGQRNKNTSDALTALRQSIDLQPRNPDGGLWYYVYPEWSYLDGMYSLVPFYSLYTLHHSFNSTTNTTALSDIFHQLDLLWQHCYHNQTGLLVHGYDWSRTAVWVDPNQDTGASPHVWGRSLGWYAMSVVDTLEILDPFVHSHSSDTNLYNEWNTLKSRFAQLAYAIANATDPTSGAWWQILDQPGREGNYIESSGSAMFVYALLKGLRLGYLSNHVEIGVNATRLAQDSRPSLTKLATRAYSYIVQNFVVNNGNGTLGYNGTVSVCSLNSTASYDYYVTRPINYNSILGSGAFVLASLEYEKL</sequence>
<dbReference type="InterPro" id="IPR010905">
    <property type="entry name" value="Glyco_hydro_88"/>
</dbReference>
<evidence type="ECO:0000256" key="2">
    <source>
        <dbReference type="SAM" id="SignalP"/>
    </source>
</evidence>
<dbReference type="Gene3D" id="1.50.10.10">
    <property type="match status" value="1"/>
</dbReference>